<dbReference type="EMBL" id="CAFZ01000154">
    <property type="protein sequence ID" value="CCA72225.1"/>
    <property type="molecule type" value="Genomic_DNA"/>
</dbReference>
<keyword evidence="2" id="KW-1185">Reference proteome</keyword>
<sequence>MSSAPSDRIPTEIWQKILRFAIYVPIFLEIDPATVHGAEAIPKYCDDRQYWDTERDKNALQRVCFAWNVYLRRFQHRFVRLADVFHGFVPVESLCRAYRIYAGDCETGACVACWRVDINQEWNIPIHQSDGKEIVWNLEIVEIEIDCENFIDYLCQDNRLANLSAVVRSGYQFPKLEQLCNLRFYCGVRDDMLQHSSNITTLHVANMTRFFSHFLPQLRHLSIYLSPRTSPEFVEWLQDHGSRLLTLSISGGLNALYDIYHSIWTFCPELTTLHLRIRSKWTAPPLNHPIKDLCSGHLHPNAKRQPCAYCGGAHPYIMDPPVQDLLDAGIPTVALLHAWNIVFRYTNIPCVAAILRVHGISLVDRNRLTVVDYWVSQLETIRRGVRGYDKKFFAF</sequence>
<evidence type="ECO:0008006" key="3">
    <source>
        <dbReference type="Google" id="ProtNLM"/>
    </source>
</evidence>
<dbReference type="AlphaFoldDB" id="G4TLN2"/>
<evidence type="ECO:0000313" key="2">
    <source>
        <dbReference type="Proteomes" id="UP000007148"/>
    </source>
</evidence>
<name>G4TLN2_SERID</name>
<evidence type="ECO:0000313" key="1">
    <source>
        <dbReference type="EMBL" id="CCA72225.1"/>
    </source>
</evidence>
<gene>
    <name evidence="1" type="ORF">PIIN_06160</name>
</gene>
<dbReference type="InterPro" id="IPR032675">
    <property type="entry name" value="LRR_dom_sf"/>
</dbReference>
<dbReference type="OrthoDB" id="3135357at2759"/>
<proteinExistence type="predicted"/>
<dbReference type="HOGENOM" id="CLU_055669_0_0_1"/>
<dbReference type="SUPFAM" id="SSF52047">
    <property type="entry name" value="RNI-like"/>
    <property type="match status" value="1"/>
</dbReference>
<dbReference type="Proteomes" id="UP000007148">
    <property type="component" value="Unassembled WGS sequence"/>
</dbReference>
<protein>
    <recommendedName>
        <fullName evidence="3">F-box domain-containing protein</fullName>
    </recommendedName>
</protein>
<comment type="caution">
    <text evidence="1">The sequence shown here is derived from an EMBL/GenBank/DDBJ whole genome shotgun (WGS) entry which is preliminary data.</text>
</comment>
<accession>G4TLN2</accession>
<dbReference type="Gene3D" id="3.80.10.10">
    <property type="entry name" value="Ribonuclease Inhibitor"/>
    <property type="match status" value="1"/>
</dbReference>
<organism evidence="1 2">
    <name type="scientific">Serendipita indica (strain DSM 11827)</name>
    <name type="common">Root endophyte fungus</name>
    <name type="synonym">Piriformospora indica</name>
    <dbReference type="NCBI Taxonomy" id="1109443"/>
    <lineage>
        <taxon>Eukaryota</taxon>
        <taxon>Fungi</taxon>
        <taxon>Dikarya</taxon>
        <taxon>Basidiomycota</taxon>
        <taxon>Agaricomycotina</taxon>
        <taxon>Agaricomycetes</taxon>
        <taxon>Sebacinales</taxon>
        <taxon>Serendipitaceae</taxon>
        <taxon>Serendipita</taxon>
    </lineage>
</organism>
<reference evidence="1 2" key="1">
    <citation type="journal article" date="2011" name="PLoS Pathog.">
        <title>Endophytic Life Strategies Decoded by Genome and Transcriptome Analyses of the Mutualistic Root Symbiont Piriformospora indica.</title>
        <authorList>
            <person name="Zuccaro A."/>
            <person name="Lahrmann U."/>
            <person name="Guldener U."/>
            <person name="Langen G."/>
            <person name="Pfiffi S."/>
            <person name="Biedenkopf D."/>
            <person name="Wong P."/>
            <person name="Samans B."/>
            <person name="Grimm C."/>
            <person name="Basiewicz M."/>
            <person name="Murat C."/>
            <person name="Martin F."/>
            <person name="Kogel K.H."/>
        </authorList>
    </citation>
    <scope>NUCLEOTIDE SEQUENCE [LARGE SCALE GENOMIC DNA]</scope>
    <source>
        <strain evidence="1 2">DSM 11827</strain>
    </source>
</reference>
<dbReference type="InParanoid" id="G4TLN2"/>